<gene>
    <name evidence="1" type="ORF">GCM10009759_00820</name>
</gene>
<reference evidence="1 2" key="1">
    <citation type="journal article" date="2019" name="Int. J. Syst. Evol. Microbiol.">
        <title>The Global Catalogue of Microorganisms (GCM) 10K type strain sequencing project: providing services to taxonomists for standard genome sequencing and annotation.</title>
        <authorList>
            <consortium name="The Broad Institute Genomics Platform"/>
            <consortium name="The Broad Institute Genome Sequencing Center for Infectious Disease"/>
            <person name="Wu L."/>
            <person name="Ma J."/>
        </authorList>
    </citation>
    <scope>NUCLEOTIDE SEQUENCE [LARGE SCALE GENOMIC DNA]</scope>
    <source>
        <strain evidence="1 2">JCM 14559</strain>
    </source>
</reference>
<accession>A0ABN2W7B6</accession>
<protein>
    <submittedName>
        <fullName evidence="1">Uncharacterized protein</fullName>
    </submittedName>
</protein>
<dbReference type="Pfam" id="PF21813">
    <property type="entry name" value="DUF6882"/>
    <property type="match status" value="1"/>
</dbReference>
<dbReference type="EMBL" id="BAAANS010000001">
    <property type="protein sequence ID" value="GAA2083046.1"/>
    <property type="molecule type" value="Genomic_DNA"/>
</dbReference>
<proteinExistence type="predicted"/>
<comment type="caution">
    <text evidence="1">The sequence shown here is derived from an EMBL/GenBank/DDBJ whole genome shotgun (WGS) entry which is preliminary data.</text>
</comment>
<organism evidence="1 2">
    <name type="scientific">Kitasatospora saccharophila</name>
    <dbReference type="NCBI Taxonomy" id="407973"/>
    <lineage>
        <taxon>Bacteria</taxon>
        <taxon>Bacillati</taxon>
        <taxon>Actinomycetota</taxon>
        <taxon>Actinomycetes</taxon>
        <taxon>Kitasatosporales</taxon>
        <taxon>Streptomycetaceae</taxon>
        <taxon>Kitasatospora</taxon>
    </lineage>
</organism>
<evidence type="ECO:0000313" key="1">
    <source>
        <dbReference type="EMBL" id="GAA2083046.1"/>
    </source>
</evidence>
<dbReference type="InterPro" id="IPR049249">
    <property type="entry name" value="DUF6882"/>
</dbReference>
<name>A0ABN2W7B6_9ACTN</name>
<dbReference type="Proteomes" id="UP001500897">
    <property type="component" value="Unassembled WGS sequence"/>
</dbReference>
<keyword evidence="2" id="KW-1185">Reference proteome</keyword>
<evidence type="ECO:0000313" key="2">
    <source>
        <dbReference type="Proteomes" id="UP001500897"/>
    </source>
</evidence>
<dbReference type="RefSeq" id="WP_344549603.1">
    <property type="nucleotide sequence ID" value="NZ_BAAANS010000001.1"/>
</dbReference>
<sequence>MTTTFSEPFLRTAEHHAAWGAEQLEALGRVLPDAPWTADLEQGLYRTGELTLRVGLLGTFDPVDGSWLWGWANPGFAEAPVAAASARIAEFGRAYGVPELAEPGVDLSDFADPRHAAEALAFTGMGVLGAPGYIGQAAGPDTRVYFVPQDPALRPAPLDPVTVPRMLLTGAGLFGRDARAVVRGYFGHHGAPVTEEPDAISAGLPGGHSVRVSFDPQGRIASVDGVLGGN</sequence>